<reference evidence="2 3" key="1">
    <citation type="journal article" date="2013" name="Genome Announc.">
        <title>Draft Genome Sequence of Indibacter alkaliphilus Strain LW1T, Isolated from Lonar Lake, a Haloalkaline Lake in the Buldana District of Maharashtra, India.</title>
        <authorList>
            <person name="Singh A."/>
            <person name="Kumar Jangir P."/>
            <person name="Sharma R."/>
            <person name="Singh A."/>
            <person name="Kumar Pinnaka A."/>
            <person name="Shivaji S."/>
        </authorList>
    </citation>
    <scope>NUCLEOTIDE SEQUENCE [LARGE SCALE GENOMIC DNA]</scope>
    <source>
        <strain evidence="3">CCUG 57479 / KCTC 22604 / LW1</strain>
    </source>
</reference>
<keyword evidence="1" id="KW-0732">Signal</keyword>
<keyword evidence="3" id="KW-1185">Reference proteome</keyword>
<proteinExistence type="predicted"/>
<evidence type="ECO:0008006" key="4">
    <source>
        <dbReference type="Google" id="ProtNLM"/>
    </source>
</evidence>
<dbReference type="EMBL" id="ALWO02000045">
    <property type="protein sequence ID" value="EOZ93563.1"/>
    <property type="molecule type" value="Genomic_DNA"/>
</dbReference>
<dbReference type="STRING" id="1189612.A33Q_3509"/>
<feature type="chain" id="PRO_5004496132" description="YARHG domain-containing protein" evidence="1">
    <location>
        <begin position="21"/>
        <end position="663"/>
    </location>
</feature>
<comment type="caution">
    <text evidence="2">The sequence shown here is derived from an EMBL/GenBank/DDBJ whole genome shotgun (WGS) entry which is preliminary data.</text>
</comment>
<dbReference type="Proteomes" id="UP000006073">
    <property type="component" value="Unassembled WGS sequence"/>
</dbReference>
<feature type="signal peptide" evidence="1">
    <location>
        <begin position="1"/>
        <end position="20"/>
    </location>
</feature>
<name>S2DUU9_INDAL</name>
<dbReference type="OrthoDB" id="831785at2"/>
<gene>
    <name evidence="2" type="ORF">A33Q_3509</name>
</gene>
<evidence type="ECO:0000313" key="3">
    <source>
        <dbReference type="Proteomes" id="UP000006073"/>
    </source>
</evidence>
<dbReference type="RefSeq" id="WP_009033828.1">
    <property type="nucleotide sequence ID" value="NZ_ALWO02000045.1"/>
</dbReference>
<evidence type="ECO:0000313" key="2">
    <source>
        <dbReference type="EMBL" id="EOZ93563.1"/>
    </source>
</evidence>
<protein>
    <recommendedName>
        <fullName evidence="4">YARHG domain-containing protein</fullName>
    </recommendedName>
</protein>
<dbReference type="AlphaFoldDB" id="S2DUU9"/>
<sequence>MFKKLINIFFLVFVSMSIHAQRASIMERDTIYLDEFFGVEKFEHLIQDTLIIKHGNYSFSSELFNELLVNKISKLEVNGKYKGNYYQGTWQYKLTELEVDIIGIREARNMSLEYILNGTEKNASLDYNEGLPNGLWKIGIVKINENRRTPEITGGQFIFDHGVAINDFTFDDPQNHYFVRGVLNEEGFFDGDLILRFKRNREEIKETRFYQNGFLLKLSRFNESKGELEAEIIFNDVQKQLEDADGKIEEINFTISQEGFGVLFQNGYNLNDNKLTEQEEGNLILEEVIERYRKFSRGHDQEREEPKFNLTRRFKFIYPEEEGKLIRNVRPRLNIMLEEYNDFLSNAKFILNRERMDSLPYIFGFIDHARRKAQDMLDVIALTEDGFFDFLYRPNYYPNGLPNLNQADSFNYEEAGEEKEAEFDLGIYVDSPYRIMEQIEVFTDTLKQQTDEYLDYAFMEIRIFDEQATIDSLDNQIVQLKSKADALYSFLQVIPEDRTFEEMPLDYRVYRVIHNNSLQRLQNEYLDAENYDEKVKVGEELTCMLDYLIDQHEEILFIEEMPDRLDKEFTRFSPNPFFERDIETKILPAIYGKGTGPLFKYYAENLFESRNCKDLQSNLEKFRKLENRLKELVKRSDTEEVVRLDRALRRENIPNRIERLLNL</sequence>
<organism evidence="2 3">
    <name type="scientific">Indibacter alkaliphilus (strain CCUG 57479 / KCTC 22604 / LW1)</name>
    <dbReference type="NCBI Taxonomy" id="1189612"/>
    <lineage>
        <taxon>Bacteria</taxon>
        <taxon>Pseudomonadati</taxon>
        <taxon>Bacteroidota</taxon>
        <taxon>Cytophagia</taxon>
        <taxon>Cytophagales</taxon>
        <taxon>Cyclobacteriaceae</taxon>
    </lineage>
</organism>
<dbReference type="eggNOG" id="ENOG5032XVY">
    <property type="taxonomic scope" value="Bacteria"/>
</dbReference>
<accession>S2DUU9</accession>
<evidence type="ECO:0000256" key="1">
    <source>
        <dbReference type="SAM" id="SignalP"/>
    </source>
</evidence>